<dbReference type="InterPro" id="IPR003591">
    <property type="entry name" value="Leu-rich_rpt_typical-subtyp"/>
</dbReference>
<dbReference type="PANTHER" id="PTHR48051:SF54">
    <property type="entry name" value="LEUCINE-RICH REPEAT-CONTAINING PROTEIN"/>
    <property type="match status" value="1"/>
</dbReference>
<evidence type="ECO:0000256" key="3">
    <source>
        <dbReference type="ARBA" id="ARBA00022737"/>
    </source>
</evidence>
<protein>
    <recommendedName>
        <fullName evidence="8">F-box domain-containing protein</fullName>
    </recommendedName>
</protein>
<feature type="non-terminal residue" evidence="6">
    <location>
        <position position="1"/>
    </location>
</feature>
<keyword evidence="3" id="KW-0677">Repeat</keyword>
<feature type="compositionally biased region" description="Pro residues" evidence="5">
    <location>
        <begin position="212"/>
        <end position="223"/>
    </location>
</feature>
<feature type="compositionally biased region" description="Pro residues" evidence="5">
    <location>
        <begin position="172"/>
        <end position="185"/>
    </location>
</feature>
<evidence type="ECO:0000256" key="4">
    <source>
        <dbReference type="ARBA" id="ARBA00023786"/>
    </source>
</evidence>
<feature type="region of interest" description="Disordered" evidence="5">
    <location>
        <begin position="141"/>
        <end position="244"/>
    </location>
</feature>
<sequence>MNEASRCWGSLPSDALAQVVNAPCLAPADVAAVRLVCSHWRSTACSHLRTLAPGAACSSPQRLARLAERFPCLTACDLSRCDTSLVGHASLCSSARCLLAPLLASLAPLRSLTRLTLSAAFSQQMGQKHWAAALCAGALPDPPSPPTAPPAAAATAAGGGAAGPAASLPSSSSPPPPAAPAPPAPAAGSPADALAAAPPAVEAGAGAAHPGPFVPPHAPPPSAADPSGGSPPDEARSDPGVGAFTRSLAHPGAALVPVYWLPDWGAGMPGLREVQLVGPSPSPPPPHICPHHPSPAPLLWLHAGRTAPHLAALSLTRVPLGGLPEGVGLLGGLTRLEVQDCSLSHIPPGLLGGLSRLQRLQLGNNDLVTLPPDVGLLTALTHLDMRRNRLSQLPASLSSLSRLACLRLSHNQLRLPPGPLPYLTALTRLDLSYNWL</sequence>
<keyword evidence="7" id="KW-1185">Reference proteome</keyword>
<dbReference type="InterPro" id="IPR001611">
    <property type="entry name" value="Leu-rich_rpt"/>
</dbReference>
<dbReference type="EMBL" id="BMAR01000117">
    <property type="protein sequence ID" value="GFR53260.1"/>
    <property type="molecule type" value="Genomic_DNA"/>
</dbReference>
<dbReference type="Pfam" id="PF13855">
    <property type="entry name" value="LRR_8"/>
    <property type="match status" value="1"/>
</dbReference>
<dbReference type="InterPro" id="IPR032675">
    <property type="entry name" value="LRR_dom_sf"/>
</dbReference>
<evidence type="ECO:0000313" key="7">
    <source>
        <dbReference type="Proteomes" id="UP001054857"/>
    </source>
</evidence>
<comment type="similarity">
    <text evidence="4">Belongs to the SHOC2 family.</text>
</comment>
<evidence type="ECO:0000256" key="2">
    <source>
        <dbReference type="ARBA" id="ARBA00022614"/>
    </source>
</evidence>
<name>A0AAD3E3Z1_9CHLO</name>
<dbReference type="GO" id="GO:0005930">
    <property type="term" value="C:axoneme"/>
    <property type="evidence" value="ECO:0007669"/>
    <property type="project" value="UniProtKB-SubCell"/>
</dbReference>
<dbReference type="Pfam" id="PF00560">
    <property type="entry name" value="LRR_1"/>
    <property type="match status" value="1"/>
</dbReference>
<dbReference type="InterPro" id="IPR050216">
    <property type="entry name" value="LRR_domain-containing"/>
</dbReference>
<evidence type="ECO:0000256" key="5">
    <source>
        <dbReference type="SAM" id="MobiDB-lite"/>
    </source>
</evidence>
<dbReference type="SMART" id="SM00369">
    <property type="entry name" value="LRR_TYP"/>
    <property type="match status" value="3"/>
</dbReference>
<dbReference type="SUPFAM" id="SSF52058">
    <property type="entry name" value="L domain-like"/>
    <property type="match status" value="1"/>
</dbReference>
<evidence type="ECO:0008006" key="8">
    <source>
        <dbReference type="Google" id="ProtNLM"/>
    </source>
</evidence>
<proteinExistence type="inferred from homology"/>
<evidence type="ECO:0000256" key="1">
    <source>
        <dbReference type="ARBA" id="ARBA00004430"/>
    </source>
</evidence>
<comment type="subcellular location">
    <subcellularLocation>
        <location evidence="1">Cytoplasm</location>
        <location evidence="1">Cytoskeleton</location>
        <location evidence="1">Cilium axoneme</location>
    </subcellularLocation>
</comment>
<keyword evidence="2" id="KW-0433">Leucine-rich repeat</keyword>
<dbReference type="AlphaFoldDB" id="A0AAD3E3Z1"/>
<feature type="compositionally biased region" description="Low complexity" evidence="5">
    <location>
        <begin position="186"/>
        <end position="211"/>
    </location>
</feature>
<reference evidence="6 7" key="1">
    <citation type="journal article" date="2021" name="Sci. Rep.">
        <title>Genome sequencing of the multicellular alga Astrephomene provides insights into convergent evolution of germ-soma differentiation.</title>
        <authorList>
            <person name="Yamashita S."/>
            <person name="Yamamoto K."/>
            <person name="Matsuzaki R."/>
            <person name="Suzuki S."/>
            <person name="Yamaguchi H."/>
            <person name="Hirooka S."/>
            <person name="Minakuchi Y."/>
            <person name="Miyagishima S."/>
            <person name="Kawachi M."/>
            <person name="Toyoda A."/>
            <person name="Nozaki H."/>
        </authorList>
    </citation>
    <scope>NUCLEOTIDE SEQUENCE [LARGE SCALE GENOMIC DNA]</scope>
    <source>
        <strain evidence="6 7">NIES-4017</strain>
    </source>
</reference>
<dbReference type="Gene3D" id="3.80.10.10">
    <property type="entry name" value="Ribonuclease Inhibitor"/>
    <property type="match status" value="1"/>
</dbReference>
<accession>A0AAD3E3Z1</accession>
<gene>
    <name evidence="6" type="ORF">Agub_g16042</name>
</gene>
<dbReference type="Proteomes" id="UP001054857">
    <property type="component" value="Unassembled WGS sequence"/>
</dbReference>
<dbReference type="PANTHER" id="PTHR48051">
    <property type="match status" value="1"/>
</dbReference>
<comment type="caution">
    <text evidence="6">The sequence shown here is derived from an EMBL/GenBank/DDBJ whole genome shotgun (WGS) entry which is preliminary data.</text>
</comment>
<organism evidence="6 7">
    <name type="scientific">Astrephomene gubernaculifera</name>
    <dbReference type="NCBI Taxonomy" id="47775"/>
    <lineage>
        <taxon>Eukaryota</taxon>
        <taxon>Viridiplantae</taxon>
        <taxon>Chlorophyta</taxon>
        <taxon>core chlorophytes</taxon>
        <taxon>Chlorophyceae</taxon>
        <taxon>CS clade</taxon>
        <taxon>Chlamydomonadales</taxon>
        <taxon>Astrephomenaceae</taxon>
        <taxon>Astrephomene</taxon>
    </lineage>
</organism>
<evidence type="ECO:0000313" key="6">
    <source>
        <dbReference type="EMBL" id="GFR53260.1"/>
    </source>
</evidence>